<feature type="domain" description="Thioredoxin" evidence="5">
    <location>
        <begin position="1"/>
        <end position="136"/>
    </location>
</feature>
<dbReference type="InterPro" id="IPR013766">
    <property type="entry name" value="Thioredoxin_domain"/>
</dbReference>
<dbReference type="AlphaFoldDB" id="N0BG55"/>
<keyword evidence="4" id="KW-0812">Transmembrane</keyword>
<dbReference type="PANTHER" id="PTHR15337:SF11">
    <property type="entry name" value="THIOREDOXIN DOMAIN-CONTAINING PROTEIN"/>
    <property type="match status" value="1"/>
</dbReference>
<feature type="transmembrane region" description="Helical" evidence="4">
    <location>
        <begin position="6"/>
        <end position="23"/>
    </location>
</feature>
<evidence type="ECO:0000313" key="7">
    <source>
        <dbReference type="Proteomes" id="UP000013307"/>
    </source>
</evidence>
<organism evidence="6 7">
    <name type="scientific">Archaeoglobus sulfaticallidus PM70-1</name>
    <dbReference type="NCBI Taxonomy" id="387631"/>
    <lineage>
        <taxon>Archaea</taxon>
        <taxon>Methanobacteriati</taxon>
        <taxon>Methanobacteriota</taxon>
        <taxon>Archaeoglobi</taxon>
        <taxon>Archaeoglobales</taxon>
        <taxon>Archaeoglobaceae</taxon>
        <taxon>Archaeoglobus</taxon>
    </lineage>
</organism>
<dbReference type="OrthoDB" id="35385at2157"/>
<keyword evidence="3" id="KW-0249">Electron transport</keyword>
<name>N0BG55_9EURY</name>
<keyword evidence="3" id="KW-0813">Transport</keyword>
<dbReference type="InterPro" id="IPR012336">
    <property type="entry name" value="Thioredoxin-like_fold"/>
</dbReference>
<dbReference type="EMBL" id="CP005290">
    <property type="protein sequence ID" value="AGK61983.1"/>
    <property type="molecule type" value="Genomic_DNA"/>
</dbReference>
<dbReference type="PROSITE" id="PS51352">
    <property type="entry name" value="THIOREDOXIN_2"/>
    <property type="match status" value="1"/>
</dbReference>
<dbReference type="InterPro" id="IPR036249">
    <property type="entry name" value="Thioredoxin-like_sf"/>
</dbReference>
<comment type="similarity">
    <text evidence="1">Belongs to the glutaredoxin family.</text>
</comment>
<sequence length="136" mass="15826">MDKAKIVALAIVVIGIVVVMLTSNSEDKIRWKSYDEALELSKKNNKYVFIYFYSETCPYCKLAEKVLNDEEVAKEIENRFIPVKTDELMRYSHFFKDQQRIGTPSFLILDSNGNAIDLRVGYMDKETFLKFISQYG</sequence>
<dbReference type="InterPro" id="IPR051099">
    <property type="entry name" value="AGR/TXD"/>
</dbReference>
<evidence type="ECO:0000256" key="2">
    <source>
        <dbReference type="ARBA" id="ARBA00022729"/>
    </source>
</evidence>
<evidence type="ECO:0000259" key="5">
    <source>
        <dbReference type="PROSITE" id="PS51352"/>
    </source>
</evidence>
<gene>
    <name evidence="6" type="ORF">Asulf_02018</name>
</gene>
<keyword evidence="2" id="KW-0732">Signal</keyword>
<dbReference type="STRING" id="387631.Asulf_02018"/>
<proteinExistence type="inferred from homology"/>
<dbReference type="Proteomes" id="UP000013307">
    <property type="component" value="Chromosome"/>
</dbReference>
<dbReference type="GeneID" id="25398490"/>
<evidence type="ECO:0000256" key="3">
    <source>
        <dbReference type="ARBA" id="ARBA00022982"/>
    </source>
</evidence>
<dbReference type="Pfam" id="PF13098">
    <property type="entry name" value="Thioredoxin_2"/>
    <property type="match status" value="1"/>
</dbReference>
<dbReference type="KEGG" id="ast:Asulf_02018"/>
<dbReference type="PANTHER" id="PTHR15337">
    <property type="entry name" value="ANTERIOR GRADIENT PROTEIN-RELATED"/>
    <property type="match status" value="1"/>
</dbReference>
<dbReference type="RefSeq" id="WP_015591579.1">
    <property type="nucleotide sequence ID" value="NC_021169.1"/>
</dbReference>
<evidence type="ECO:0000313" key="6">
    <source>
        <dbReference type="EMBL" id="AGK61983.1"/>
    </source>
</evidence>
<dbReference type="HOGENOM" id="CLU_090389_8_4_2"/>
<keyword evidence="4" id="KW-1133">Transmembrane helix</keyword>
<protein>
    <recommendedName>
        <fullName evidence="5">Thioredoxin domain-containing protein</fullName>
    </recommendedName>
</protein>
<evidence type="ECO:0000256" key="1">
    <source>
        <dbReference type="ARBA" id="ARBA00007787"/>
    </source>
</evidence>
<accession>N0BG55</accession>
<evidence type="ECO:0000256" key="4">
    <source>
        <dbReference type="SAM" id="Phobius"/>
    </source>
</evidence>
<keyword evidence="4" id="KW-0472">Membrane</keyword>
<dbReference type="Gene3D" id="3.40.30.10">
    <property type="entry name" value="Glutaredoxin"/>
    <property type="match status" value="1"/>
</dbReference>
<keyword evidence="7" id="KW-1185">Reference proteome</keyword>
<reference evidence="6 7" key="1">
    <citation type="journal article" date="2013" name="Genome Announc.">
        <title>Complete Genome Sequence of the Thermophilic and Facultatively Chemolithoautotrophic Sulfate Reducer Archaeoglobus sulfaticallidus Strain PM70-1T.</title>
        <authorList>
            <person name="Stokke R."/>
            <person name="Hocking W.P."/>
            <person name="Steinsbu B.O."/>
            <person name="Steen I.H."/>
        </authorList>
    </citation>
    <scope>NUCLEOTIDE SEQUENCE [LARGE SCALE GENOMIC DNA]</scope>
    <source>
        <strain evidence="6">PM70-1</strain>
    </source>
</reference>
<dbReference type="SUPFAM" id="SSF52833">
    <property type="entry name" value="Thioredoxin-like"/>
    <property type="match status" value="1"/>
</dbReference>
<dbReference type="eggNOG" id="arCOG01976">
    <property type="taxonomic scope" value="Archaea"/>
</dbReference>